<dbReference type="Proteomes" id="UP000595437">
    <property type="component" value="Chromosome 4"/>
</dbReference>
<feature type="non-terminal residue" evidence="1">
    <location>
        <position position="1"/>
    </location>
</feature>
<keyword evidence="2" id="KW-1185">Reference proteome</keyword>
<protein>
    <submittedName>
        <fullName evidence="1">Uncharacterized protein</fullName>
    </submittedName>
</protein>
<name>A0A7T8KEE3_CALRO</name>
<reference evidence="2" key="1">
    <citation type="submission" date="2021-01" db="EMBL/GenBank/DDBJ databases">
        <title>Caligus Genome Assembly.</title>
        <authorList>
            <person name="Gallardo-Escarate C."/>
        </authorList>
    </citation>
    <scope>NUCLEOTIDE SEQUENCE [LARGE SCALE GENOMIC DNA]</scope>
</reference>
<evidence type="ECO:0000313" key="1">
    <source>
        <dbReference type="EMBL" id="QQP54407.1"/>
    </source>
</evidence>
<evidence type="ECO:0000313" key="2">
    <source>
        <dbReference type="Proteomes" id="UP000595437"/>
    </source>
</evidence>
<sequence>VHHSSSVSTRKRDGTFACHAISVWNLSKALRSATTLHAARTAARAIGRSVPT</sequence>
<gene>
    <name evidence="1" type="ORF">FKW44_007235</name>
</gene>
<proteinExistence type="predicted"/>
<dbReference type="AlphaFoldDB" id="A0A7T8KEE3"/>
<dbReference type="EMBL" id="CP045893">
    <property type="protein sequence ID" value="QQP54407.1"/>
    <property type="molecule type" value="Genomic_DNA"/>
</dbReference>
<accession>A0A7T8KEE3</accession>
<organism evidence="1 2">
    <name type="scientific">Caligus rogercresseyi</name>
    <name type="common">Sea louse</name>
    <dbReference type="NCBI Taxonomy" id="217165"/>
    <lineage>
        <taxon>Eukaryota</taxon>
        <taxon>Metazoa</taxon>
        <taxon>Ecdysozoa</taxon>
        <taxon>Arthropoda</taxon>
        <taxon>Crustacea</taxon>
        <taxon>Multicrustacea</taxon>
        <taxon>Hexanauplia</taxon>
        <taxon>Copepoda</taxon>
        <taxon>Siphonostomatoida</taxon>
        <taxon>Caligidae</taxon>
        <taxon>Caligus</taxon>
    </lineage>
</organism>